<organism evidence="1 2">
    <name type="scientific">Lentzea cavernae</name>
    <dbReference type="NCBI Taxonomy" id="2020703"/>
    <lineage>
        <taxon>Bacteria</taxon>
        <taxon>Bacillati</taxon>
        <taxon>Actinomycetota</taxon>
        <taxon>Actinomycetes</taxon>
        <taxon>Pseudonocardiales</taxon>
        <taxon>Pseudonocardiaceae</taxon>
        <taxon>Lentzea</taxon>
    </lineage>
</organism>
<name>A0ABQ3MPA1_9PSEU</name>
<comment type="caution">
    <text evidence="1">The sequence shown here is derived from an EMBL/GenBank/DDBJ whole genome shotgun (WGS) entry which is preliminary data.</text>
</comment>
<protein>
    <recommendedName>
        <fullName evidence="3">Excreted virulence factor EspC, type VII ESX diderm</fullName>
    </recommendedName>
</protein>
<dbReference type="EMBL" id="BNAR01000007">
    <property type="protein sequence ID" value="GHH46303.1"/>
    <property type="molecule type" value="Genomic_DNA"/>
</dbReference>
<evidence type="ECO:0000313" key="1">
    <source>
        <dbReference type="EMBL" id="GHH46303.1"/>
    </source>
</evidence>
<sequence>MTGFQVDPSELHSFAKDQFSRQRALETVASKADSVSLGGDTFGVLLQFFADDAEEAARKTVEAIRELAGGVGDAAENTKTTAQFYEQYEDANRRRFGGPG</sequence>
<gene>
    <name evidence="1" type="ORF">GCM10017774_49030</name>
</gene>
<proteinExistence type="predicted"/>
<dbReference type="RefSeq" id="WP_191301364.1">
    <property type="nucleotide sequence ID" value="NZ_BNAR01000007.1"/>
</dbReference>
<reference evidence="2" key="1">
    <citation type="journal article" date="2019" name="Int. J. Syst. Evol. Microbiol.">
        <title>The Global Catalogue of Microorganisms (GCM) 10K type strain sequencing project: providing services to taxonomists for standard genome sequencing and annotation.</title>
        <authorList>
            <consortium name="The Broad Institute Genomics Platform"/>
            <consortium name="The Broad Institute Genome Sequencing Center for Infectious Disease"/>
            <person name="Wu L."/>
            <person name="Ma J."/>
        </authorList>
    </citation>
    <scope>NUCLEOTIDE SEQUENCE [LARGE SCALE GENOMIC DNA]</scope>
    <source>
        <strain evidence="2">CGMCC 4.7367</strain>
    </source>
</reference>
<keyword evidence="2" id="KW-1185">Reference proteome</keyword>
<dbReference type="Pfam" id="PF10824">
    <property type="entry name" value="T7SS_ESX_EspC"/>
    <property type="match status" value="1"/>
</dbReference>
<dbReference type="InterPro" id="IPR022536">
    <property type="entry name" value="EspC"/>
</dbReference>
<accession>A0ABQ3MPA1</accession>
<evidence type="ECO:0008006" key="3">
    <source>
        <dbReference type="Google" id="ProtNLM"/>
    </source>
</evidence>
<evidence type="ECO:0000313" key="2">
    <source>
        <dbReference type="Proteomes" id="UP000605568"/>
    </source>
</evidence>
<dbReference type="Proteomes" id="UP000605568">
    <property type="component" value="Unassembled WGS sequence"/>
</dbReference>